<evidence type="ECO:0000256" key="15">
    <source>
        <dbReference type="ARBA" id="ARBA00039397"/>
    </source>
</evidence>
<keyword evidence="6 17" id="KW-0808">Transferase</keyword>
<evidence type="ECO:0000256" key="12">
    <source>
        <dbReference type="ARBA" id="ARBA00023128"/>
    </source>
</evidence>
<evidence type="ECO:0000256" key="3">
    <source>
        <dbReference type="ARBA" id="ARBA00004477"/>
    </source>
</evidence>
<dbReference type="Pfam" id="PF01124">
    <property type="entry name" value="MAPEG"/>
    <property type="match status" value="1"/>
</dbReference>
<dbReference type="InterPro" id="IPR040162">
    <property type="entry name" value="MGST1-like"/>
</dbReference>
<evidence type="ECO:0000256" key="2">
    <source>
        <dbReference type="ARBA" id="ARBA00004294"/>
    </source>
</evidence>
<dbReference type="FunFam" id="1.20.120.550:FF:000002">
    <property type="entry name" value="Microsomal glutathione S-transferase 1"/>
    <property type="match status" value="1"/>
</dbReference>
<dbReference type="EMBL" id="HG994593">
    <property type="protein sequence ID" value="CAF2836125.1"/>
    <property type="molecule type" value="Genomic_DNA"/>
</dbReference>
<evidence type="ECO:0000256" key="14">
    <source>
        <dbReference type="ARBA" id="ARBA00038540"/>
    </source>
</evidence>
<dbReference type="Gene3D" id="1.20.120.550">
    <property type="entry name" value="Membrane associated eicosanoid/glutathione metabolism-like domain"/>
    <property type="match status" value="1"/>
</dbReference>
<dbReference type="Proteomes" id="UP000675881">
    <property type="component" value="Chromosome 14"/>
</dbReference>
<dbReference type="OrthoDB" id="193139at2759"/>
<dbReference type="AlphaFoldDB" id="A0A7R8H341"/>
<evidence type="ECO:0000256" key="5">
    <source>
        <dbReference type="ARBA" id="ARBA00012452"/>
    </source>
</evidence>
<keyword evidence="18" id="KW-1185">Reference proteome</keyword>
<keyword evidence="12" id="KW-0496">Mitochondrion</keyword>
<reference evidence="17" key="1">
    <citation type="submission" date="2021-02" db="EMBL/GenBank/DDBJ databases">
        <authorList>
            <person name="Bekaert M."/>
        </authorList>
    </citation>
    <scope>NUCLEOTIDE SEQUENCE</scope>
    <source>
        <strain evidence="17">IoA-00</strain>
    </source>
</reference>
<accession>A0A7R8H341</accession>
<keyword evidence="11" id="KW-0007">Acetylation</keyword>
<evidence type="ECO:0000256" key="11">
    <source>
        <dbReference type="ARBA" id="ARBA00022990"/>
    </source>
</evidence>
<evidence type="ECO:0000256" key="10">
    <source>
        <dbReference type="ARBA" id="ARBA00022989"/>
    </source>
</evidence>
<keyword evidence="13" id="KW-0472">Membrane</keyword>
<dbReference type="PANTHER" id="PTHR10689:SF6">
    <property type="entry name" value="MICROSOMAL GLUTATHIONE S-TRANSFERASE 1"/>
    <property type="match status" value="1"/>
</dbReference>
<dbReference type="GO" id="GO:0005789">
    <property type="term" value="C:endoplasmic reticulum membrane"/>
    <property type="evidence" value="ECO:0007669"/>
    <property type="project" value="UniProtKB-SubCell"/>
</dbReference>
<evidence type="ECO:0000256" key="16">
    <source>
        <dbReference type="ARBA" id="ARBA00049385"/>
    </source>
</evidence>
<evidence type="ECO:0000256" key="1">
    <source>
        <dbReference type="ARBA" id="ARBA00003701"/>
    </source>
</evidence>
<keyword evidence="9" id="KW-0256">Endoplasmic reticulum</keyword>
<comment type="subunit">
    <text evidence="14">Homotrimer; The trimer binds only one molecule of glutathione.</text>
</comment>
<dbReference type="PANTHER" id="PTHR10689">
    <property type="entry name" value="MICROSOMAL GLUTATHIONE S-TRANSFERASE 1"/>
    <property type="match status" value="1"/>
</dbReference>
<dbReference type="EC" id="2.5.1.18" evidence="5"/>
<dbReference type="GO" id="GO:0005741">
    <property type="term" value="C:mitochondrial outer membrane"/>
    <property type="evidence" value="ECO:0007669"/>
    <property type="project" value="UniProtKB-SubCell"/>
</dbReference>
<gene>
    <name evidence="17" type="ORF">LSAA_4798</name>
</gene>
<keyword evidence="10" id="KW-1133">Transmembrane helix</keyword>
<name>A0A7R8H341_LEPSM</name>
<dbReference type="InterPro" id="IPR023352">
    <property type="entry name" value="MAPEG-like_dom_sf"/>
</dbReference>
<comment type="similarity">
    <text evidence="4">Belongs to the MAPEG family.</text>
</comment>
<comment type="function">
    <text evidence="1">Conjugation of reduced glutathione to a wide number of exogenous and endogenous hydrophobic electrophiles.</text>
</comment>
<dbReference type="SUPFAM" id="SSF161084">
    <property type="entry name" value="MAPEG domain-like"/>
    <property type="match status" value="1"/>
</dbReference>
<evidence type="ECO:0000313" key="18">
    <source>
        <dbReference type="Proteomes" id="UP000675881"/>
    </source>
</evidence>
<evidence type="ECO:0000256" key="6">
    <source>
        <dbReference type="ARBA" id="ARBA00022679"/>
    </source>
</evidence>
<evidence type="ECO:0000256" key="8">
    <source>
        <dbReference type="ARBA" id="ARBA00022787"/>
    </source>
</evidence>
<sequence>MFGINDDLWASFCFYGALNLAKMIVMSPLTGRKRMSKKIFANQEDAKSFEGKVTLSDPDVERVRRAHLNDIENIVPFLLIAPMYLSTGPLSSIAVNVLRIFTFGRYLHTISYLNEMQPWRAIGEIGSESSGFDVTLARGRELIRASTLVKESLVKAPIQGVFSTMNFHPLQALTWRLVAYTSSSILPLTAYMRF</sequence>
<keyword evidence="7" id="KW-0812">Transmembrane</keyword>
<evidence type="ECO:0000256" key="13">
    <source>
        <dbReference type="ARBA" id="ARBA00023136"/>
    </source>
</evidence>
<organism evidence="17 18">
    <name type="scientific">Lepeophtheirus salmonis</name>
    <name type="common">Salmon louse</name>
    <name type="synonym">Caligus salmonis</name>
    <dbReference type="NCBI Taxonomy" id="72036"/>
    <lineage>
        <taxon>Eukaryota</taxon>
        <taxon>Metazoa</taxon>
        <taxon>Ecdysozoa</taxon>
        <taxon>Arthropoda</taxon>
        <taxon>Crustacea</taxon>
        <taxon>Multicrustacea</taxon>
        <taxon>Hexanauplia</taxon>
        <taxon>Copepoda</taxon>
        <taxon>Siphonostomatoida</taxon>
        <taxon>Caligidae</taxon>
        <taxon>Lepeophtheirus</taxon>
    </lineage>
</organism>
<keyword evidence="8" id="KW-1000">Mitochondrion outer membrane</keyword>
<dbReference type="GO" id="GO:0004364">
    <property type="term" value="F:glutathione transferase activity"/>
    <property type="evidence" value="ECO:0007669"/>
    <property type="project" value="UniProtKB-EC"/>
</dbReference>
<dbReference type="InterPro" id="IPR001129">
    <property type="entry name" value="Membr-assoc_MAPEG"/>
</dbReference>
<evidence type="ECO:0000256" key="9">
    <source>
        <dbReference type="ARBA" id="ARBA00022824"/>
    </source>
</evidence>
<proteinExistence type="inferred from homology"/>
<comment type="catalytic activity">
    <reaction evidence="16">
        <text>RX + glutathione = an S-substituted glutathione + a halide anion + H(+)</text>
        <dbReference type="Rhea" id="RHEA:16437"/>
        <dbReference type="ChEBI" id="CHEBI:15378"/>
        <dbReference type="ChEBI" id="CHEBI:16042"/>
        <dbReference type="ChEBI" id="CHEBI:17792"/>
        <dbReference type="ChEBI" id="CHEBI:57925"/>
        <dbReference type="ChEBI" id="CHEBI:90779"/>
        <dbReference type="EC" id="2.5.1.18"/>
    </reaction>
    <physiologicalReaction direction="left-to-right" evidence="16">
        <dbReference type="Rhea" id="RHEA:16438"/>
    </physiologicalReaction>
</comment>
<comment type="subcellular location">
    <subcellularLocation>
        <location evidence="3">Endoplasmic reticulum membrane</location>
        <topology evidence="3">Multi-pass membrane protein</topology>
    </subcellularLocation>
    <subcellularLocation>
        <location evidence="2">Mitochondrion outer membrane</location>
    </subcellularLocation>
</comment>
<evidence type="ECO:0000256" key="7">
    <source>
        <dbReference type="ARBA" id="ARBA00022692"/>
    </source>
</evidence>
<evidence type="ECO:0000313" key="17">
    <source>
        <dbReference type="EMBL" id="CAF2836125.1"/>
    </source>
</evidence>
<protein>
    <recommendedName>
        <fullName evidence="15">Microsomal glutathione S-transferase 1</fullName>
        <ecNumber evidence="5">2.5.1.18</ecNumber>
    </recommendedName>
</protein>
<evidence type="ECO:0000256" key="4">
    <source>
        <dbReference type="ARBA" id="ARBA00010459"/>
    </source>
</evidence>